<proteinExistence type="predicted"/>
<evidence type="ECO:0000313" key="2">
    <source>
        <dbReference type="Proteomes" id="UP000439113"/>
    </source>
</evidence>
<dbReference type="Pfam" id="PF02597">
    <property type="entry name" value="ThiS"/>
    <property type="match status" value="1"/>
</dbReference>
<dbReference type="EMBL" id="WNKS01000003">
    <property type="protein sequence ID" value="MTV30320.1"/>
    <property type="molecule type" value="Genomic_DNA"/>
</dbReference>
<name>A0A6N8DIK8_RHOAC</name>
<dbReference type="SUPFAM" id="SSF54285">
    <property type="entry name" value="MoaD/ThiS"/>
    <property type="match status" value="1"/>
</dbReference>
<reference evidence="1 2" key="1">
    <citation type="submission" date="2019-11" db="EMBL/GenBank/DDBJ databases">
        <title>Whole-genome sequence of a Rhodoblastus acidophilus DSM 142.</title>
        <authorList>
            <person name="Kyndt J.A."/>
            <person name="Meyer T.E."/>
        </authorList>
    </citation>
    <scope>NUCLEOTIDE SEQUENCE [LARGE SCALE GENOMIC DNA]</scope>
    <source>
        <strain evidence="1 2">DSM 142</strain>
    </source>
</reference>
<dbReference type="InterPro" id="IPR003749">
    <property type="entry name" value="ThiS/MoaD-like"/>
</dbReference>
<protein>
    <submittedName>
        <fullName evidence="1">Sulfur carrier protein ThiS</fullName>
    </submittedName>
</protein>
<gene>
    <name evidence="1" type="primary">thiS</name>
    <name evidence="1" type="ORF">GJ654_04855</name>
</gene>
<organism evidence="1 2">
    <name type="scientific">Rhodoblastus acidophilus</name>
    <name type="common">Rhodopseudomonas acidophila</name>
    <dbReference type="NCBI Taxonomy" id="1074"/>
    <lineage>
        <taxon>Bacteria</taxon>
        <taxon>Pseudomonadati</taxon>
        <taxon>Pseudomonadota</taxon>
        <taxon>Alphaproteobacteria</taxon>
        <taxon>Hyphomicrobiales</taxon>
        <taxon>Rhodoblastaceae</taxon>
        <taxon>Rhodoblastus</taxon>
    </lineage>
</organism>
<sequence>MKIAVNGEALEAQAGTLAGLLSELGYEPALVATAINETFVRAKDRDACALKEGDRVEVLSPRQGG</sequence>
<accession>A0A6N8DIK8</accession>
<comment type="caution">
    <text evidence="1">The sequence shown here is derived from an EMBL/GenBank/DDBJ whole genome shotgun (WGS) entry which is preliminary data.</text>
</comment>
<dbReference type="Gene3D" id="3.10.20.30">
    <property type="match status" value="1"/>
</dbReference>
<dbReference type="OrthoDB" id="197113at2"/>
<dbReference type="InterPro" id="IPR016155">
    <property type="entry name" value="Mopterin_synth/thiamin_S_b"/>
</dbReference>
<dbReference type="PANTHER" id="PTHR34472:SF1">
    <property type="entry name" value="SULFUR CARRIER PROTEIN THIS"/>
    <property type="match status" value="1"/>
</dbReference>
<dbReference type="RefSeq" id="WP_155444985.1">
    <property type="nucleotide sequence ID" value="NZ_JAOQNR010000003.1"/>
</dbReference>
<dbReference type="AlphaFoldDB" id="A0A6N8DIK8"/>
<dbReference type="Proteomes" id="UP000439113">
    <property type="component" value="Unassembled WGS sequence"/>
</dbReference>
<dbReference type="InterPro" id="IPR010035">
    <property type="entry name" value="Thi_S"/>
</dbReference>
<dbReference type="InterPro" id="IPR012675">
    <property type="entry name" value="Beta-grasp_dom_sf"/>
</dbReference>
<evidence type="ECO:0000313" key="1">
    <source>
        <dbReference type="EMBL" id="MTV30320.1"/>
    </source>
</evidence>
<dbReference type="CDD" id="cd00565">
    <property type="entry name" value="Ubl_ThiS"/>
    <property type="match status" value="1"/>
</dbReference>
<dbReference type="NCBIfam" id="TIGR01683">
    <property type="entry name" value="thiS"/>
    <property type="match status" value="1"/>
</dbReference>
<dbReference type="PANTHER" id="PTHR34472">
    <property type="entry name" value="SULFUR CARRIER PROTEIN THIS"/>
    <property type="match status" value="1"/>
</dbReference>